<dbReference type="InterPro" id="IPR018962">
    <property type="entry name" value="DUF1995"/>
</dbReference>
<feature type="region of interest" description="Disordered" evidence="1">
    <location>
        <begin position="172"/>
        <end position="282"/>
    </location>
</feature>
<evidence type="ECO:0000256" key="1">
    <source>
        <dbReference type="SAM" id="MobiDB-lite"/>
    </source>
</evidence>
<dbReference type="EMBL" id="HBEX01000990">
    <property type="protein sequence ID" value="CAD8595840.1"/>
    <property type="molecule type" value="Transcribed_RNA"/>
</dbReference>
<sequence length="468" mass="51343">MMTSLFSVVLLPIVAHATFISTSKTYFGGSQCHLSSLGFQQRRQFFSSPLGSSPSSDNSNKDGGGDGLDSMRKLLEASWNVETMGAVPSSPETAAEGAANSMMTAVEQGKRLLFVDLLLPSYDITQGYNMYDDVSAVEFCIELIKYLDQKAVILVRDDKSKNSLSRVLEVKDRNAQEKQSQLDSERQKLMEDTSIDDDENDDDDVDDADTEDSKISGSDDDDSETKSKDTDAPSDGMDIFRQKLMASWESSTEEQGAIGGKSPPTEQQKPKAPRPIDPTTGNARIYRLASILGDDRRISSGPEMPDDVVNALRNNGLPEDDEEAIVILSAVTTEEMVGIRALVSKYSSSKTIVFVNCKFPSVPPELRSAETVYSLLPLVARSVVSDTNILAGSKKKATEDEKPPTKIVSMRRYPDDWELHVDTNGKGFELIDTMKAAAAGKEGPGMDWIALSVKRHMQREFGRGKFND</sequence>
<feature type="signal peptide" evidence="2">
    <location>
        <begin position="1"/>
        <end position="17"/>
    </location>
</feature>
<protein>
    <recommendedName>
        <fullName evidence="3">DUF1995 domain-containing protein</fullName>
    </recommendedName>
</protein>
<feature type="compositionally biased region" description="Low complexity" evidence="1">
    <location>
        <begin position="47"/>
        <end position="58"/>
    </location>
</feature>
<evidence type="ECO:0000259" key="3">
    <source>
        <dbReference type="Pfam" id="PF09353"/>
    </source>
</evidence>
<feature type="region of interest" description="Disordered" evidence="1">
    <location>
        <begin position="47"/>
        <end position="67"/>
    </location>
</feature>
<evidence type="ECO:0000256" key="2">
    <source>
        <dbReference type="SAM" id="SignalP"/>
    </source>
</evidence>
<proteinExistence type="predicted"/>
<dbReference type="AlphaFoldDB" id="A0A7S0KXB6"/>
<name>A0A7S0KXB6_9STRA</name>
<feature type="compositionally biased region" description="Acidic residues" evidence="1">
    <location>
        <begin position="193"/>
        <end position="210"/>
    </location>
</feature>
<evidence type="ECO:0000313" key="4">
    <source>
        <dbReference type="EMBL" id="CAD8595840.1"/>
    </source>
</evidence>
<keyword evidence="2" id="KW-0732">Signal</keyword>
<feature type="domain" description="DUF1995" evidence="3">
    <location>
        <begin position="88"/>
        <end position="437"/>
    </location>
</feature>
<gene>
    <name evidence="4" type="ORF">AGLA0713_LOCUS668</name>
</gene>
<reference evidence="4" key="1">
    <citation type="submission" date="2021-01" db="EMBL/GenBank/DDBJ databases">
        <authorList>
            <person name="Corre E."/>
            <person name="Pelletier E."/>
            <person name="Niang G."/>
            <person name="Scheremetjew M."/>
            <person name="Finn R."/>
            <person name="Kale V."/>
            <person name="Holt S."/>
            <person name="Cochrane G."/>
            <person name="Meng A."/>
            <person name="Brown T."/>
            <person name="Cohen L."/>
        </authorList>
    </citation>
    <scope>NUCLEOTIDE SEQUENCE</scope>
</reference>
<organism evidence="4">
    <name type="scientific">Asterionellopsis glacialis</name>
    <dbReference type="NCBI Taxonomy" id="33640"/>
    <lineage>
        <taxon>Eukaryota</taxon>
        <taxon>Sar</taxon>
        <taxon>Stramenopiles</taxon>
        <taxon>Ochrophyta</taxon>
        <taxon>Bacillariophyta</taxon>
        <taxon>Fragilariophyceae</taxon>
        <taxon>Fragilariophycidae</taxon>
        <taxon>Fragilariales</taxon>
        <taxon>Fragilariaceae</taxon>
        <taxon>Asterionellopsis</taxon>
    </lineage>
</organism>
<dbReference type="Pfam" id="PF09353">
    <property type="entry name" value="DUF1995"/>
    <property type="match status" value="1"/>
</dbReference>
<accession>A0A7S0KXB6</accession>
<feature type="chain" id="PRO_5030641505" description="DUF1995 domain-containing protein" evidence="2">
    <location>
        <begin position="18"/>
        <end position="468"/>
    </location>
</feature>